<evidence type="ECO:0000256" key="2">
    <source>
        <dbReference type="ARBA" id="ARBA00004746"/>
    </source>
</evidence>
<evidence type="ECO:0000256" key="11">
    <source>
        <dbReference type="ARBA" id="ARBA00047715"/>
    </source>
</evidence>
<dbReference type="RefSeq" id="WP_126802444.1">
    <property type="nucleotide sequence ID" value="NZ_PIPL01000001.1"/>
</dbReference>
<gene>
    <name evidence="14" type="ORF">CWE09_02730</name>
</gene>
<dbReference type="EMBL" id="PIPL01000001">
    <property type="protein sequence ID" value="RUO25661.1"/>
    <property type="molecule type" value="Genomic_DNA"/>
</dbReference>
<comment type="similarity">
    <text evidence="3">Belongs to the class-II pyridoxal-phosphate-dependent aminotransferase family. BioF subfamily.</text>
</comment>
<dbReference type="PROSITE" id="PS00599">
    <property type="entry name" value="AA_TRANSFER_CLASS_2"/>
    <property type="match status" value="1"/>
</dbReference>
<dbReference type="Pfam" id="PF00155">
    <property type="entry name" value="Aminotran_1_2"/>
    <property type="match status" value="1"/>
</dbReference>
<evidence type="ECO:0000256" key="1">
    <source>
        <dbReference type="ARBA" id="ARBA00001933"/>
    </source>
</evidence>
<dbReference type="Gene3D" id="3.90.1150.10">
    <property type="entry name" value="Aspartate Aminotransferase, domain 1"/>
    <property type="match status" value="1"/>
</dbReference>
<evidence type="ECO:0000256" key="3">
    <source>
        <dbReference type="ARBA" id="ARBA00010008"/>
    </source>
</evidence>
<reference evidence="14 15" key="1">
    <citation type="journal article" date="2011" name="Front. Microbiol.">
        <title>Genomic signatures of strain selection and enhancement in Bacillus atrophaeus var. globigii, a historical biowarfare simulant.</title>
        <authorList>
            <person name="Gibbons H.S."/>
            <person name="Broomall S.M."/>
            <person name="McNew L.A."/>
            <person name="Daligault H."/>
            <person name="Chapman C."/>
            <person name="Bruce D."/>
            <person name="Karavis M."/>
            <person name="Krepps M."/>
            <person name="McGregor P.A."/>
            <person name="Hong C."/>
            <person name="Park K.H."/>
            <person name="Akmal A."/>
            <person name="Feldman A."/>
            <person name="Lin J.S."/>
            <person name="Chang W.E."/>
            <person name="Higgs B.W."/>
            <person name="Demirev P."/>
            <person name="Lindquist J."/>
            <person name="Liem A."/>
            <person name="Fochler E."/>
            <person name="Read T.D."/>
            <person name="Tapia R."/>
            <person name="Johnson S."/>
            <person name="Bishop-Lilly K.A."/>
            <person name="Detter C."/>
            <person name="Han C."/>
            <person name="Sozhamannan S."/>
            <person name="Rosenzweig C.N."/>
            <person name="Skowronski E.W."/>
        </authorList>
    </citation>
    <scope>NUCLEOTIDE SEQUENCE [LARGE SCALE GENOMIC DNA]</scope>
    <source>
        <strain evidence="14 15">MLST1</strain>
    </source>
</reference>
<dbReference type="SUPFAM" id="SSF53383">
    <property type="entry name" value="PLP-dependent transferases"/>
    <property type="match status" value="1"/>
</dbReference>
<accession>A0A432W6L4</accession>
<dbReference type="InterPro" id="IPR004839">
    <property type="entry name" value="Aminotransferase_I/II_large"/>
</dbReference>
<comment type="caution">
    <text evidence="14">The sequence shown here is derived from an EMBL/GenBank/DDBJ whole genome shotgun (WGS) entry which is preliminary data.</text>
</comment>
<feature type="domain" description="Aminotransferase class I/classII large" evidence="13">
    <location>
        <begin position="34"/>
        <end position="376"/>
    </location>
</feature>
<evidence type="ECO:0000256" key="9">
    <source>
        <dbReference type="ARBA" id="ARBA00032610"/>
    </source>
</evidence>
<dbReference type="EC" id="2.3.1.47" evidence="5"/>
<keyword evidence="7" id="KW-0093">Biotin biosynthesis</keyword>
<dbReference type="Gene3D" id="3.40.640.10">
    <property type="entry name" value="Type I PLP-dependent aspartate aminotransferase-like (Major domain)"/>
    <property type="match status" value="1"/>
</dbReference>
<comment type="cofactor">
    <cofactor evidence="1 12">
        <name>pyridoxal 5'-phosphate</name>
        <dbReference type="ChEBI" id="CHEBI:597326"/>
    </cofactor>
</comment>
<dbReference type="PANTHER" id="PTHR13693">
    <property type="entry name" value="CLASS II AMINOTRANSFERASE/8-AMINO-7-OXONONANOATE SYNTHASE"/>
    <property type="match status" value="1"/>
</dbReference>
<evidence type="ECO:0000256" key="6">
    <source>
        <dbReference type="ARBA" id="ARBA00022679"/>
    </source>
</evidence>
<keyword evidence="8 12" id="KW-0663">Pyridoxal phosphate</keyword>
<keyword evidence="6 14" id="KW-0808">Transferase</keyword>
<evidence type="ECO:0000256" key="4">
    <source>
        <dbReference type="ARBA" id="ARBA00011738"/>
    </source>
</evidence>
<keyword evidence="15" id="KW-1185">Reference proteome</keyword>
<evidence type="ECO:0000256" key="7">
    <source>
        <dbReference type="ARBA" id="ARBA00022756"/>
    </source>
</evidence>
<organism evidence="14 15">
    <name type="scientific">Aliidiomarina minuta</name>
    <dbReference type="NCBI Taxonomy" id="880057"/>
    <lineage>
        <taxon>Bacteria</taxon>
        <taxon>Pseudomonadati</taxon>
        <taxon>Pseudomonadota</taxon>
        <taxon>Gammaproteobacteria</taxon>
        <taxon>Alteromonadales</taxon>
        <taxon>Idiomarinaceae</taxon>
        <taxon>Aliidiomarina</taxon>
    </lineage>
</organism>
<comment type="catalytic activity">
    <reaction evidence="11">
        <text>6-carboxyhexanoyl-[ACP] + L-alanine + H(+) = (8S)-8-amino-7-oxononanoate + holo-[ACP] + CO2</text>
        <dbReference type="Rhea" id="RHEA:42288"/>
        <dbReference type="Rhea" id="RHEA-COMP:9685"/>
        <dbReference type="Rhea" id="RHEA-COMP:9955"/>
        <dbReference type="ChEBI" id="CHEBI:15378"/>
        <dbReference type="ChEBI" id="CHEBI:16526"/>
        <dbReference type="ChEBI" id="CHEBI:57972"/>
        <dbReference type="ChEBI" id="CHEBI:64479"/>
        <dbReference type="ChEBI" id="CHEBI:78846"/>
        <dbReference type="ChEBI" id="CHEBI:149468"/>
        <dbReference type="EC" id="2.3.1.47"/>
    </reaction>
</comment>
<dbReference type="GO" id="GO:0008710">
    <property type="term" value="F:8-amino-7-oxononanoate synthase activity"/>
    <property type="evidence" value="ECO:0007669"/>
    <property type="project" value="UniProtKB-EC"/>
</dbReference>
<name>A0A432W6L4_9GAMM</name>
<dbReference type="AlphaFoldDB" id="A0A432W6L4"/>
<evidence type="ECO:0000256" key="8">
    <source>
        <dbReference type="ARBA" id="ARBA00022898"/>
    </source>
</evidence>
<dbReference type="InterPro" id="IPR001917">
    <property type="entry name" value="Aminotrans_II_pyridoxalP_BS"/>
</dbReference>
<evidence type="ECO:0000259" key="13">
    <source>
        <dbReference type="Pfam" id="PF00155"/>
    </source>
</evidence>
<dbReference type="InterPro" id="IPR015422">
    <property type="entry name" value="PyrdxlP-dep_Trfase_small"/>
</dbReference>
<comment type="subunit">
    <text evidence="4">Homodimer.</text>
</comment>
<dbReference type="InterPro" id="IPR050087">
    <property type="entry name" value="AON_synthase_class-II"/>
</dbReference>
<evidence type="ECO:0000256" key="10">
    <source>
        <dbReference type="ARBA" id="ARBA00033381"/>
    </source>
</evidence>
<dbReference type="Proteomes" id="UP000288293">
    <property type="component" value="Unassembled WGS sequence"/>
</dbReference>
<evidence type="ECO:0000256" key="5">
    <source>
        <dbReference type="ARBA" id="ARBA00013187"/>
    </source>
</evidence>
<dbReference type="GO" id="GO:0030170">
    <property type="term" value="F:pyridoxal phosphate binding"/>
    <property type="evidence" value="ECO:0007669"/>
    <property type="project" value="InterPro"/>
</dbReference>
<comment type="pathway">
    <text evidence="2">Cofactor biosynthesis; biotin biosynthesis.</text>
</comment>
<sequence>MSLSGFSQYTASRREQGLLRELRTEYGYGDRSGLHFCSNDYLGLSQHPDVIAAFQRGLSEYGCGSGGSPLICGHTSVHEELSERLADWMQRDRVLLFNSGYAANSGVLQALSSTSSTLLFDKLNHASLYDGAQSSASTLLRFRHNDMNMLAKQLTQLTPEQDALVVSEGVFSMDGDQIALPECLHTLKEHRRQSDRESWLWIDDAHGVGVTGARRAGIAGMASQQDIAIVSGTFGKAFGLSGAYVACSSELEDYFIQCSRHYIYSTAFSAAQACAILQALSIIQQDDELQQKLEFNIKLFRELASQRELSLLPSHTAIQPLLIGSSQKAVAYSEALKKQGVYCSAIRPPTVPPKQSRLRFTLSAAHSESDIEYLFTQLDRIHEQHPEFLQNDA</sequence>
<protein>
    <recommendedName>
        <fullName evidence="5">8-amino-7-oxononanoate synthase</fullName>
        <ecNumber evidence="5">2.3.1.47</ecNumber>
    </recommendedName>
    <alternativeName>
        <fullName evidence="9">7-keto-8-amino-pelargonic acid synthase</fullName>
    </alternativeName>
    <alternativeName>
        <fullName evidence="10">8-amino-7-ketopelargonate synthase</fullName>
    </alternativeName>
</protein>
<keyword evidence="14" id="KW-0012">Acyltransferase</keyword>
<dbReference type="GO" id="GO:0009102">
    <property type="term" value="P:biotin biosynthetic process"/>
    <property type="evidence" value="ECO:0007669"/>
    <property type="project" value="UniProtKB-KW"/>
</dbReference>
<proteinExistence type="inferred from homology"/>
<dbReference type="InterPro" id="IPR015424">
    <property type="entry name" value="PyrdxlP-dep_Trfase"/>
</dbReference>
<evidence type="ECO:0000313" key="14">
    <source>
        <dbReference type="EMBL" id="RUO25661.1"/>
    </source>
</evidence>
<dbReference type="InterPro" id="IPR015421">
    <property type="entry name" value="PyrdxlP-dep_Trfase_major"/>
</dbReference>
<dbReference type="OrthoDB" id="9807157at2"/>
<evidence type="ECO:0000256" key="12">
    <source>
        <dbReference type="RuleBase" id="RU003693"/>
    </source>
</evidence>
<evidence type="ECO:0000313" key="15">
    <source>
        <dbReference type="Proteomes" id="UP000288293"/>
    </source>
</evidence>
<dbReference type="PANTHER" id="PTHR13693:SF100">
    <property type="entry name" value="8-AMINO-7-OXONONANOATE SYNTHASE"/>
    <property type="match status" value="1"/>
</dbReference>